<evidence type="ECO:0000256" key="3">
    <source>
        <dbReference type="ARBA" id="ARBA00023163"/>
    </source>
</evidence>
<evidence type="ECO:0000313" key="5">
    <source>
        <dbReference type="EMBL" id="ARJ04055.1"/>
    </source>
</evidence>
<dbReference type="PROSITE" id="PS50949">
    <property type="entry name" value="HTH_GNTR"/>
    <property type="match status" value="1"/>
</dbReference>
<evidence type="ECO:0000256" key="2">
    <source>
        <dbReference type="ARBA" id="ARBA00023125"/>
    </source>
</evidence>
<dbReference type="KEGG" id="cphy:B5808_01520"/>
<name>A0A1X9LFT3_9MICO</name>
<keyword evidence="3" id="KW-0804">Transcription</keyword>
<dbReference type="PANTHER" id="PTHR38445:SF9">
    <property type="entry name" value="HTH-TYPE TRANSCRIPTIONAL REPRESSOR YTRA"/>
    <property type="match status" value="1"/>
</dbReference>
<dbReference type="STRING" id="1619308.B5808_01520"/>
<evidence type="ECO:0000256" key="1">
    <source>
        <dbReference type="ARBA" id="ARBA00023015"/>
    </source>
</evidence>
<keyword evidence="1" id="KW-0805">Transcription regulation</keyword>
<accession>A0A1X9LFT3</accession>
<dbReference type="CDD" id="cd07377">
    <property type="entry name" value="WHTH_GntR"/>
    <property type="match status" value="1"/>
</dbReference>
<organism evidence="5 6">
    <name type="scientific">Cnuibacter physcomitrellae</name>
    <dbReference type="NCBI Taxonomy" id="1619308"/>
    <lineage>
        <taxon>Bacteria</taxon>
        <taxon>Bacillati</taxon>
        <taxon>Actinomycetota</taxon>
        <taxon>Actinomycetes</taxon>
        <taxon>Micrococcales</taxon>
        <taxon>Microbacteriaceae</taxon>
        <taxon>Cnuibacter</taxon>
    </lineage>
</organism>
<proteinExistence type="predicted"/>
<sequence length="119" mass="12276">MGITVDPASAVPPYEQVRTGIRDAVEAGSLAAGAKLPTVRGLAEELGLAVNTVARAYRELESDGVIETRGRSGSFVAATGSPSHQAAQRAAREYADRVRALGVDPAEALDLARAALAHP</sequence>
<keyword evidence="2" id="KW-0238">DNA-binding</keyword>
<evidence type="ECO:0000313" key="6">
    <source>
        <dbReference type="Proteomes" id="UP000192775"/>
    </source>
</evidence>
<dbReference type="Pfam" id="PF00392">
    <property type="entry name" value="GntR"/>
    <property type="match status" value="1"/>
</dbReference>
<dbReference type="InterPro" id="IPR036388">
    <property type="entry name" value="WH-like_DNA-bd_sf"/>
</dbReference>
<reference evidence="5 6" key="1">
    <citation type="submission" date="2017-04" db="EMBL/GenBank/DDBJ databases">
        <authorList>
            <person name="Afonso C.L."/>
            <person name="Miller P.J."/>
            <person name="Scott M.A."/>
            <person name="Spackman E."/>
            <person name="Goraichik I."/>
            <person name="Dimitrov K.M."/>
            <person name="Suarez D.L."/>
            <person name="Swayne D.E."/>
        </authorList>
    </citation>
    <scope>NUCLEOTIDE SEQUENCE [LARGE SCALE GENOMIC DNA]</scope>
    <source>
        <strain evidence="6">XA(T)</strain>
    </source>
</reference>
<dbReference type="InterPro" id="IPR000524">
    <property type="entry name" value="Tscrpt_reg_HTH_GntR"/>
</dbReference>
<dbReference type="GO" id="GO:0003700">
    <property type="term" value="F:DNA-binding transcription factor activity"/>
    <property type="evidence" value="ECO:0007669"/>
    <property type="project" value="InterPro"/>
</dbReference>
<protein>
    <submittedName>
        <fullName evidence="5">GntR family transcriptional regulator</fullName>
    </submittedName>
</protein>
<dbReference type="Gene3D" id="1.10.10.10">
    <property type="entry name" value="Winged helix-like DNA-binding domain superfamily/Winged helix DNA-binding domain"/>
    <property type="match status" value="1"/>
</dbReference>
<gene>
    <name evidence="5" type="ORF">B5808_01520</name>
</gene>
<evidence type="ECO:0000259" key="4">
    <source>
        <dbReference type="PROSITE" id="PS50949"/>
    </source>
</evidence>
<dbReference type="GO" id="GO:0003677">
    <property type="term" value="F:DNA binding"/>
    <property type="evidence" value="ECO:0007669"/>
    <property type="project" value="UniProtKB-KW"/>
</dbReference>
<dbReference type="AlphaFoldDB" id="A0A1X9LFT3"/>
<keyword evidence="6" id="KW-1185">Reference proteome</keyword>
<feature type="domain" description="HTH gntR-type" evidence="4">
    <location>
        <begin position="11"/>
        <end position="79"/>
    </location>
</feature>
<dbReference type="EMBL" id="CP020715">
    <property type="protein sequence ID" value="ARJ04055.1"/>
    <property type="molecule type" value="Genomic_DNA"/>
</dbReference>
<dbReference type="PANTHER" id="PTHR38445">
    <property type="entry name" value="HTH-TYPE TRANSCRIPTIONAL REPRESSOR YTRA"/>
    <property type="match status" value="1"/>
</dbReference>
<dbReference type="SUPFAM" id="SSF46785">
    <property type="entry name" value="Winged helix' DNA-binding domain"/>
    <property type="match status" value="1"/>
</dbReference>
<dbReference type="InterPro" id="IPR036390">
    <property type="entry name" value="WH_DNA-bd_sf"/>
</dbReference>
<dbReference type="SMART" id="SM00345">
    <property type="entry name" value="HTH_GNTR"/>
    <property type="match status" value="1"/>
</dbReference>
<dbReference type="Proteomes" id="UP000192775">
    <property type="component" value="Chromosome"/>
</dbReference>